<keyword evidence="6" id="KW-1185">Reference proteome</keyword>
<dbReference type="PANTHER" id="PTHR46680:SF2">
    <property type="entry name" value="NF-KAPPA-B INHIBITOR ZETA"/>
    <property type="match status" value="1"/>
</dbReference>
<dbReference type="EMBL" id="CAWYQH010000141">
    <property type="protein sequence ID" value="CAK8694744.1"/>
    <property type="molecule type" value="Genomic_DNA"/>
</dbReference>
<evidence type="ECO:0000313" key="6">
    <source>
        <dbReference type="Proteomes" id="UP001642483"/>
    </source>
</evidence>
<dbReference type="PROSITE" id="PS50297">
    <property type="entry name" value="ANK_REP_REGION"/>
    <property type="match status" value="1"/>
</dbReference>
<comment type="caution">
    <text evidence="5">The sequence shown here is derived from an EMBL/GenBank/DDBJ whole genome shotgun (WGS) entry which is preliminary data.</text>
</comment>
<dbReference type="InterPro" id="IPR002110">
    <property type="entry name" value="Ankyrin_rpt"/>
</dbReference>
<feature type="compositionally biased region" description="Polar residues" evidence="4">
    <location>
        <begin position="316"/>
        <end position="326"/>
    </location>
</feature>
<feature type="repeat" description="ANK" evidence="3">
    <location>
        <begin position="194"/>
        <end position="226"/>
    </location>
</feature>
<dbReference type="Proteomes" id="UP001642483">
    <property type="component" value="Unassembled WGS sequence"/>
</dbReference>
<evidence type="ECO:0000256" key="4">
    <source>
        <dbReference type="SAM" id="MobiDB-lite"/>
    </source>
</evidence>
<feature type="region of interest" description="Disordered" evidence="4">
    <location>
        <begin position="644"/>
        <end position="691"/>
    </location>
</feature>
<accession>A0ABP0GVD6</accession>
<dbReference type="Pfam" id="PF12796">
    <property type="entry name" value="Ank_2"/>
    <property type="match status" value="2"/>
</dbReference>
<dbReference type="InterPro" id="IPR036770">
    <property type="entry name" value="Ankyrin_rpt-contain_sf"/>
</dbReference>
<feature type="compositionally biased region" description="Low complexity" evidence="4">
    <location>
        <begin position="649"/>
        <end position="660"/>
    </location>
</feature>
<sequence length="1173" mass="130120">MMAKSEPLFYEKDDSWQPPLMYPPAYNPLIRGRSPSKRDEVELATRHDEDGDTFLHVAAAQKNEVACEKLIGIIKQWKLSMDLRNKLMQTPLHVACITDYSNIVAHLLKASPSSCEVTDRHGNNAVHLAIKYSRKSTHYATLRTVVKAASMQAMEKKNIYGLAPIHVAATEGNSEAVRLLKQAGTDLNILENKGGASAIILAARASQREAAQALLELGANPNIRTTYGESASMWASTKGDHAMGELLALYDTPYDVSNRHTPMPRYVNLESYNSNASNVSKERFIVDSQDDVKVRPFVNSSLANRASSSVEERKTSSTTQHHGVSLNGQPFVKKERISPASTYPGTECTRRVSTTESQAEIEPQPINYTMKKLSSTSKPVEPASTAQRNPKREAVNDKPLDLSVKKLRMTAPTQRFISRADCHPVDQQAQRRSNYAIVHPTYHHSQLRIPTPNYFYKVIPHQFAVSNHITLPAVPPTNMLYQALAARNSHVIEPVKPLTKLSGDAQQPTRTPVEAHGLNLPGSLRKITPQDSPSGGPSGCRRKISAEQPLKNKHFIECNNTSLRVSARGNIASTAAKLSEVGIAPQVGIGPVEMVLDPIQLQMMKKYPDLRYITPEIRRFIEACDQHRPIRECSAPVADYHASLETRRSSTNSSVVSAVATEKKHSMSREQRYHNDESQNETPTYHKTSKQALVRRTSLPIDGGMSNEKLDLRSYTGCLPPHYLHLLESSGNLPIKTTNALKNVADILQDDMVENGITIKQETPDKEIKISNIRSQTRSPEPTVHSSSNPATNASLISISPCATPPLLFSIANKLPVCSVSKIFDFDELGDWSSIEKGEYPAFDLPYKLSSSQQDKTSHKPSFSTDFRVNQKYISEGTKAILRSVTVPLKQKHSSPRLGYRLSSTNKQAHKCACCANSKKSEIPTLIENIWKFTPSRKYVIASSVTSSNAVYCSEMEVRKAHLGAETSSADLPKEKEVPPLAISREEAGPVPLLRRTHRMNSLDAKLEQLRKRAIDRQVDSSKTTSTNDSVAEKVSPSSSPQQTVVDVMNRFDDTCDVLANSIEDSSDDECDKKAAAVTNGPRRNIVRKLQRRDSPIDGRSCYPKVLEVNQLRNVERNSDISRHMTLSQYQVMSSSCHNRMNSAEDIGISDLEISDDEDTNTMVNEREAGKIA</sequence>
<feature type="region of interest" description="Disordered" evidence="4">
    <location>
        <begin position="339"/>
        <end position="359"/>
    </location>
</feature>
<feature type="repeat" description="ANK" evidence="3">
    <location>
        <begin position="160"/>
        <end position="192"/>
    </location>
</feature>
<evidence type="ECO:0000256" key="3">
    <source>
        <dbReference type="PROSITE-ProRule" id="PRU00023"/>
    </source>
</evidence>
<name>A0ABP0GVD6_CLALP</name>
<dbReference type="PANTHER" id="PTHR46680">
    <property type="entry name" value="NF-KAPPA-B INHIBITOR ALPHA"/>
    <property type="match status" value="1"/>
</dbReference>
<feature type="region of interest" description="Disordered" evidence="4">
    <location>
        <begin position="373"/>
        <end position="397"/>
    </location>
</feature>
<feature type="compositionally biased region" description="Basic and acidic residues" evidence="4">
    <location>
        <begin position="661"/>
        <end position="677"/>
    </location>
</feature>
<protein>
    <submittedName>
        <fullName evidence="5">Uncharacterized protein</fullName>
    </submittedName>
</protein>
<evidence type="ECO:0000256" key="2">
    <source>
        <dbReference type="ARBA" id="ARBA00023043"/>
    </source>
</evidence>
<keyword evidence="1" id="KW-0677">Repeat</keyword>
<dbReference type="Gene3D" id="1.25.40.20">
    <property type="entry name" value="Ankyrin repeat-containing domain"/>
    <property type="match status" value="1"/>
</dbReference>
<feature type="region of interest" description="Disordered" evidence="4">
    <location>
        <begin position="303"/>
        <end position="326"/>
    </location>
</feature>
<dbReference type="SMART" id="SM00248">
    <property type="entry name" value="ANK"/>
    <property type="match status" value="5"/>
</dbReference>
<dbReference type="PROSITE" id="PS50088">
    <property type="entry name" value="ANK_REPEAT"/>
    <property type="match status" value="2"/>
</dbReference>
<feature type="compositionally biased region" description="Polar residues" evidence="4">
    <location>
        <begin position="1021"/>
        <end position="1030"/>
    </location>
</feature>
<evidence type="ECO:0000313" key="5">
    <source>
        <dbReference type="EMBL" id="CAK8694744.1"/>
    </source>
</evidence>
<feature type="region of interest" description="Disordered" evidence="4">
    <location>
        <begin position="1014"/>
        <end position="1042"/>
    </location>
</feature>
<reference evidence="5 6" key="1">
    <citation type="submission" date="2024-02" db="EMBL/GenBank/DDBJ databases">
        <authorList>
            <person name="Daric V."/>
            <person name="Darras S."/>
        </authorList>
    </citation>
    <scope>NUCLEOTIDE SEQUENCE [LARGE SCALE GENOMIC DNA]</scope>
</reference>
<dbReference type="SUPFAM" id="SSF48403">
    <property type="entry name" value="Ankyrin repeat"/>
    <property type="match status" value="1"/>
</dbReference>
<gene>
    <name evidence="5" type="ORF">CVLEPA_LOCUS28090</name>
</gene>
<feature type="compositionally biased region" description="Polar residues" evidence="4">
    <location>
        <begin position="373"/>
        <end position="388"/>
    </location>
</feature>
<organism evidence="5 6">
    <name type="scientific">Clavelina lepadiformis</name>
    <name type="common">Light-bulb sea squirt</name>
    <name type="synonym">Ascidia lepadiformis</name>
    <dbReference type="NCBI Taxonomy" id="159417"/>
    <lineage>
        <taxon>Eukaryota</taxon>
        <taxon>Metazoa</taxon>
        <taxon>Chordata</taxon>
        <taxon>Tunicata</taxon>
        <taxon>Ascidiacea</taxon>
        <taxon>Aplousobranchia</taxon>
        <taxon>Clavelinidae</taxon>
        <taxon>Clavelina</taxon>
    </lineage>
</organism>
<dbReference type="InterPro" id="IPR051070">
    <property type="entry name" value="NF-kappa-B_inhibitor"/>
</dbReference>
<evidence type="ECO:0000256" key="1">
    <source>
        <dbReference type="ARBA" id="ARBA00022737"/>
    </source>
</evidence>
<feature type="region of interest" description="Disordered" evidence="4">
    <location>
        <begin position="501"/>
        <end position="543"/>
    </location>
</feature>
<keyword evidence="2 3" id="KW-0040">ANK repeat</keyword>
<proteinExistence type="predicted"/>